<name>A0A5A7V506_CUCMM</name>
<accession>A0A5A7V506</accession>
<protein>
    <submittedName>
        <fullName evidence="1">Gag/pol protein</fullName>
    </submittedName>
</protein>
<proteinExistence type="predicted"/>
<reference evidence="1 2" key="1">
    <citation type="submission" date="2019-08" db="EMBL/GenBank/DDBJ databases">
        <title>Draft genome sequences of two oriental melons (Cucumis melo L. var makuwa).</title>
        <authorList>
            <person name="Kwon S.-Y."/>
        </authorList>
    </citation>
    <scope>NUCLEOTIDE SEQUENCE [LARGE SCALE GENOMIC DNA]</scope>
    <source>
        <strain evidence="2">cv. SW 3</strain>
        <tissue evidence="1">Leaf</tissue>
    </source>
</reference>
<dbReference type="OrthoDB" id="904370at2759"/>
<evidence type="ECO:0000313" key="2">
    <source>
        <dbReference type="Proteomes" id="UP000321393"/>
    </source>
</evidence>
<dbReference type="EMBL" id="SSTE01002941">
    <property type="protein sequence ID" value="KAA0063163.1"/>
    <property type="molecule type" value="Genomic_DNA"/>
</dbReference>
<sequence length="103" mass="11952">MERWRLELGWGEGACDQEVTYGVRRKIKHDALKYIYNVRMNEEASVREHVLNMMVRFNVVEMNEAVVDEASQRISSWRQSKPGEMTMWFGTGHVISSITMGGL</sequence>
<comment type="caution">
    <text evidence="1">The sequence shown here is derived from an EMBL/GenBank/DDBJ whole genome shotgun (WGS) entry which is preliminary data.</text>
</comment>
<organism evidence="1 2">
    <name type="scientific">Cucumis melo var. makuwa</name>
    <name type="common">Oriental melon</name>
    <dbReference type="NCBI Taxonomy" id="1194695"/>
    <lineage>
        <taxon>Eukaryota</taxon>
        <taxon>Viridiplantae</taxon>
        <taxon>Streptophyta</taxon>
        <taxon>Embryophyta</taxon>
        <taxon>Tracheophyta</taxon>
        <taxon>Spermatophyta</taxon>
        <taxon>Magnoliopsida</taxon>
        <taxon>eudicotyledons</taxon>
        <taxon>Gunneridae</taxon>
        <taxon>Pentapetalae</taxon>
        <taxon>rosids</taxon>
        <taxon>fabids</taxon>
        <taxon>Cucurbitales</taxon>
        <taxon>Cucurbitaceae</taxon>
        <taxon>Benincaseae</taxon>
        <taxon>Cucumis</taxon>
    </lineage>
</organism>
<dbReference type="Proteomes" id="UP000321393">
    <property type="component" value="Unassembled WGS sequence"/>
</dbReference>
<gene>
    <name evidence="1" type="ORF">E6C27_scaffold381G00440</name>
</gene>
<dbReference type="AlphaFoldDB" id="A0A5A7V506"/>
<evidence type="ECO:0000313" key="1">
    <source>
        <dbReference type="EMBL" id="KAA0063163.1"/>
    </source>
</evidence>